<feature type="region of interest" description="Disordered" evidence="1">
    <location>
        <begin position="1"/>
        <end position="28"/>
    </location>
</feature>
<dbReference type="KEGG" id="rce:RC1_3498"/>
<proteinExistence type="predicted"/>
<protein>
    <submittedName>
        <fullName evidence="2">Uncharacterized protein</fullName>
    </submittedName>
</protein>
<dbReference type="Proteomes" id="UP000001591">
    <property type="component" value="Chromosome"/>
</dbReference>
<reference evidence="2 3" key="1">
    <citation type="journal article" date="2010" name="BMC Genomics">
        <title>Metabolic flexibility revealed in the genome of the cyst-forming alpha-1 proteobacterium Rhodospirillum centenum.</title>
        <authorList>
            <person name="Lu Y.K."/>
            <person name="Marden J."/>
            <person name="Han M."/>
            <person name="Swingley W.D."/>
            <person name="Mastrian S.D."/>
            <person name="Chowdhury S.R."/>
            <person name="Hao J."/>
            <person name="Helmy T."/>
            <person name="Kim S."/>
            <person name="Kurdoglu A.A."/>
            <person name="Matthies H.J."/>
            <person name="Rollo D."/>
            <person name="Stothard P."/>
            <person name="Blankenship R.E."/>
            <person name="Bauer C.E."/>
            <person name="Touchman J.W."/>
        </authorList>
    </citation>
    <scope>NUCLEOTIDE SEQUENCE [LARGE SCALE GENOMIC DNA]</scope>
    <source>
        <strain evidence="3">ATCC 51521 / SW</strain>
    </source>
</reference>
<dbReference type="STRING" id="414684.RC1_3498"/>
<evidence type="ECO:0000313" key="2">
    <source>
        <dbReference type="EMBL" id="ACJ00856.1"/>
    </source>
</evidence>
<sequence length="38" mass="3893">MRKAGRQLYPAPPPCAPAKCRSRAGGPSGRLLAATADV</sequence>
<dbReference type="AlphaFoldDB" id="B6IX32"/>
<organism evidence="2 3">
    <name type="scientific">Rhodospirillum centenum (strain ATCC 51521 / SW)</name>
    <dbReference type="NCBI Taxonomy" id="414684"/>
    <lineage>
        <taxon>Bacteria</taxon>
        <taxon>Pseudomonadati</taxon>
        <taxon>Pseudomonadota</taxon>
        <taxon>Alphaproteobacteria</taxon>
        <taxon>Rhodospirillales</taxon>
        <taxon>Rhodospirillaceae</taxon>
        <taxon>Rhodospirillum</taxon>
    </lineage>
</organism>
<dbReference type="HOGENOM" id="CLU_3332234_0_0_5"/>
<keyword evidence="3" id="KW-1185">Reference proteome</keyword>
<name>B6IX32_RHOCS</name>
<evidence type="ECO:0000256" key="1">
    <source>
        <dbReference type="SAM" id="MobiDB-lite"/>
    </source>
</evidence>
<accession>B6IX32</accession>
<gene>
    <name evidence="2" type="ordered locus">RC1_3498</name>
</gene>
<dbReference type="EMBL" id="CP000613">
    <property type="protein sequence ID" value="ACJ00856.1"/>
    <property type="molecule type" value="Genomic_DNA"/>
</dbReference>
<evidence type="ECO:0000313" key="3">
    <source>
        <dbReference type="Proteomes" id="UP000001591"/>
    </source>
</evidence>